<dbReference type="GO" id="GO:0005840">
    <property type="term" value="C:ribosome"/>
    <property type="evidence" value="ECO:0007669"/>
    <property type="project" value="InterPro"/>
</dbReference>
<feature type="domain" description="Ribosome maturation factor RimM PRC barrel" evidence="7">
    <location>
        <begin position="100"/>
        <end position="166"/>
    </location>
</feature>
<comment type="function">
    <text evidence="5">An accessory protein needed during the final step in the assembly of 30S ribosomal subunit, possibly for assembly of the head region. Essential for efficient processing of 16S rRNA. May be needed both before and after RbfA during the maturation of 16S rRNA. It has affinity for free ribosomal 30S subunits but not for 70S ribosomes.</text>
</comment>
<evidence type="ECO:0000313" key="8">
    <source>
        <dbReference type="EMBL" id="SMF95991.1"/>
    </source>
</evidence>
<keyword evidence="3 5" id="KW-0698">rRNA processing</keyword>
<dbReference type="SUPFAM" id="SSF50346">
    <property type="entry name" value="PRC-barrel domain"/>
    <property type="match status" value="1"/>
</dbReference>
<dbReference type="InterPro" id="IPR002676">
    <property type="entry name" value="RimM_N"/>
</dbReference>
<dbReference type="Gene3D" id="2.30.30.240">
    <property type="entry name" value="PRC-barrel domain"/>
    <property type="match status" value="1"/>
</dbReference>
<dbReference type="InterPro" id="IPR036976">
    <property type="entry name" value="RimM_N_sf"/>
</dbReference>
<evidence type="ECO:0000259" key="7">
    <source>
        <dbReference type="Pfam" id="PF24986"/>
    </source>
</evidence>
<feature type="domain" description="RimM N-terminal" evidence="6">
    <location>
        <begin position="7"/>
        <end position="88"/>
    </location>
</feature>
<dbReference type="GO" id="GO:0005737">
    <property type="term" value="C:cytoplasm"/>
    <property type="evidence" value="ECO:0007669"/>
    <property type="project" value="UniProtKB-SubCell"/>
</dbReference>
<name>A0A1Y6D075_9GAMM</name>
<dbReference type="InterPro" id="IPR011033">
    <property type="entry name" value="PRC_barrel-like_sf"/>
</dbReference>
<comment type="subunit">
    <text evidence="5">Binds ribosomal protein uS19.</text>
</comment>
<evidence type="ECO:0000256" key="2">
    <source>
        <dbReference type="ARBA" id="ARBA00022517"/>
    </source>
</evidence>
<dbReference type="InterPro" id="IPR056792">
    <property type="entry name" value="PRC_RimM"/>
</dbReference>
<dbReference type="RefSeq" id="WP_085214685.1">
    <property type="nucleotide sequence ID" value="NZ_FXAM01000001.1"/>
</dbReference>
<evidence type="ECO:0000256" key="1">
    <source>
        <dbReference type="ARBA" id="ARBA00022490"/>
    </source>
</evidence>
<dbReference type="Proteomes" id="UP000192923">
    <property type="component" value="Unassembled WGS sequence"/>
</dbReference>
<protein>
    <recommendedName>
        <fullName evidence="5">Ribosome maturation factor RimM</fullName>
    </recommendedName>
</protein>
<dbReference type="GO" id="GO:0006364">
    <property type="term" value="P:rRNA processing"/>
    <property type="evidence" value="ECO:0007669"/>
    <property type="project" value="UniProtKB-UniRule"/>
</dbReference>
<dbReference type="InterPro" id="IPR011961">
    <property type="entry name" value="RimM"/>
</dbReference>
<comment type="domain">
    <text evidence="5">The PRC barrel domain binds ribosomal protein uS19.</text>
</comment>
<reference evidence="8 9" key="1">
    <citation type="submission" date="2016-12" db="EMBL/GenBank/DDBJ databases">
        <authorList>
            <person name="Song W.-J."/>
            <person name="Kurnit D.M."/>
        </authorList>
    </citation>
    <scope>NUCLEOTIDE SEQUENCE [LARGE SCALE GENOMIC DNA]</scope>
    <source>
        <strain evidence="8 9">175</strain>
    </source>
</reference>
<dbReference type="STRING" id="1760988.SAMN02949497_3369"/>
<comment type="similarity">
    <text evidence="5">Belongs to the RimM family.</text>
</comment>
<keyword evidence="4 5" id="KW-0143">Chaperone</keyword>
<dbReference type="Gene3D" id="2.40.30.60">
    <property type="entry name" value="RimM"/>
    <property type="match status" value="1"/>
</dbReference>
<dbReference type="PANTHER" id="PTHR33692">
    <property type="entry name" value="RIBOSOME MATURATION FACTOR RIMM"/>
    <property type="match status" value="1"/>
</dbReference>
<dbReference type="HAMAP" id="MF_00014">
    <property type="entry name" value="Ribosome_mat_RimM"/>
    <property type="match status" value="1"/>
</dbReference>
<organism evidence="8 9">
    <name type="scientific">Methylomagnum ishizawai</name>
    <dbReference type="NCBI Taxonomy" id="1760988"/>
    <lineage>
        <taxon>Bacteria</taxon>
        <taxon>Pseudomonadati</taxon>
        <taxon>Pseudomonadota</taxon>
        <taxon>Gammaproteobacteria</taxon>
        <taxon>Methylococcales</taxon>
        <taxon>Methylococcaceae</taxon>
        <taxon>Methylomagnum</taxon>
    </lineage>
</organism>
<dbReference type="SUPFAM" id="SSF50447">
    <property type="entry name" value="Translation proteins"/>
    <property type="match status" value="1"/>
</dbReference>
<evidence type="ECO:0000256" key="3">
    <source>
        <dbReference type="ARBA" id="ARBA00022552"/>
    </source>
</evidence>
<gene>
    <name evidence="5" type="primary">rimM</name>
    <name evidence="8" type="ORF">SAMN02949497_3369</name>
</gene>
<evidence type="ECO:0000313" key="9">
    <source>
        <dbReference type="Proteomes" id="UP000192923"/>
    </source>
</evidence>
<dbReference type="GO" id="GO:0043022">
    <property type="term" value="F:ribosome binding"/>
    <property type="evidence" value="ECO:0007669"/>
    <property type="project" value="InterPro"/>
</dbReference>
<keyword evidence="1 5" id="KW-0963">Cytoplasm</keyword>
<dbReference type="Pfam" id="PF24986">
    <property type="entry name" value="PRC_RimM"/>
    <property type="match status" value="1"/>
</dbReference>
<sequence>MSRQVIVGEILGAFGVRGWIKIKSHTHPPENILKYSPWQIVGNGGLKDYKLVEGKAHGEDVVIARLDGVSDRDQALLLQRHTISVSRESFSPPEPGEYYWADLIGLEVRTLEGVVLGKIASMMETGANDVMAVRGDRERLIPFVVGDFVKEVRIDEGWLSVDWDPGF</sequence>
<evidence type="ECO:0000256" key="5">
    <source>
        <dbReference type="HAMAP-Rule" id="MF_00014"/>
    </source>
</evidence>
<dbReference type="GO" id="GO:0042274">
    <property type="term" value="P:ribosomal small subunit biogenesis"/>
    <property type="evidence" value="ECO:0007669"/>
    <property type="project" value="UniProtKB-UniRule"/>
</dbReference>
<evidence type="ECO:0000256" key="4">
    <source>
        <dbReference type="ARBA" id="ARBA00023186"/>
    </source>
</evidence>
<proteinExistence type="inferred from homology"/>
<dbReference type="AlphaFoldDB" id="A0A1Y6D075"/>
<comment type="subcellular location">
    <subcellularLocation>
        <location evidence="5">Cytoplasm</location>
    </subcellularLocation>
</comment>
<dbReference type="InterPro" id="IPR009000">
    <property type="entry name" value="Transl_B-barrel_sf"/>
</dbReference>
<keyword evidence="9" id="KW-1185">Reference proteome</keyword>
<dbReference type="Pfam" id="PF01782">
    <property type="entry name" value="RimM"/>
    <property type="match status" value="1"/>
</dbReference>
<evidence type="ECO:0000259" key="6">
    <source>
        <dbReference type="Pfam" id="PF01782"/>
    </source>
</evidence>
<keyword evidence="2 5" id="KW-0690">Ribosome biogenesis</keyword>
<dbReference type="EMBL" id="FXAM01000001">
    <property type="protein sequence ID" value="SMF95991.1"/>
    <property type="molecule type" value="Genomic_DNA"/>
</dbReference>
<dbReference type="NCBIfam" id="TIGR02273">
    <property type="entry name" value="16S_RimM"/>
    <property type="match status" value="1"/>
</dbReference>
<accession>A0A1Y6D075</accession>
<dbReference type="PANTHER" id="PTHR33692:SF1">
    <property type="entry name" value="RIBOSOME MATURATION FACTOR RIMM"/>
    <property type="match status" value="1"/>
</dbReference>
<dbReference type="OrthoDB" id="9783509at2"/>